<reference evidence="3 4" key="1">
    <citation type="submission" date="2017-09" db="EMBL/GenBank/DDBJ databases">
        <title>Depth-based differentiation of microbial function through sediment-hosted aquifers and enrichment of novel symbionts in the deep terrestrial subsurface.</title>
        <authorList>
            <person name="Probst A.J."/>
            <person name="Ladd B."/>
            <person name="Jarett J.K."/>
            <person name="Geller-Mcgrath D.E."/>
            <person name="Sieber C.M."/>
            <person name="Emerson J.B."/>
            <person name="Anantharaman K."/>
            <person name="Thomas B.C."/>
            <person name="Malmstrom R."/>
            <person name="Stieglmeier M."/>
            <person name="Klingl A."/>
            <person name="Woyke T."/>
            <person name="Ryan C.M."/>
            <person name="Banfield J.F."/>
        </authorList>
    </citation>
    <scope>NUCLEOTIDE SEQUENCE [LARGE SCALE GENOMIC DNA]</scope>
    <source>
        <strain evidence="3">CG22_combo_CG10-13_8_21_14_all_39_12</strain>
    </source>
</reference>
<evidence type="ECO:0000256" key="1">
    <source>
        <dbReference type="SAM" id="MobiDB-lite"/>
    </source>
</evidence>
<keyword evidence="2" id="KW-0472">Membrane</keyword>
<sequence length="310" mass="32845">MSRGFTLIEIVVAVVFIGIVISGAVLLVTNSPHKPVPISSEMSEESMQSTQIPTGIPVTLTPRPTIEPTPTIIPTATPVYVAPTLSPVPTSVPTPISVPEPTDEPTPTPQPSCVSNTSPTFISHITDMSAVNYVVAPPTMGAGPSLKPHSYIGTNGVSVPLYAPAAMKVVSGSYYIGGPYMFEFQVSCEVTVRFGHMTNPIAILAALLPSEPNSENDSRTQYISGVSFNAGDLIGYTTGTSMAGNWDFGVYNSAISNQFASDPNWNTSSTYTAAVCPFEYFTSALKSEYVARFDAEILAGNPPYGEPFCQ</sequence>
<dbReference type="AlphaFoldDB" id="A0A2H0BHJ6"/>
<evidence type="ECO:0000313" key="3">
    <source>
        <dbReference type="EMBL" id="PIP56488.1"/>
    </source>
</evidence>
<gene>
    <name evidence="3" type="ORF">COX05_02750</name>
</gene>
<keyword evidence="2" id="KW-1133">Transmembrane helix</keyword>
<proteinExistence type="predicted"/>
<name>A0A2H0BHJ6_UNCKA</name>
<feature type="region of interest" description="Disordered" evidence="1">
    <location>
        <begin position="91"/>
        <end position="114"/>
    </location>
</feature>
<dbReference type="PROSITE" id="PS00409">
    <property type="entry name" value="PROKAR_NTER_METHYL"/>
    <property type="match status" value="1"/>
</dbReference>
<dbReference type="Proteomes" id="UP000228495">
    <property type="component" value="Unassembled WGS sequence"/>
</dbReference>
<dbReference type="NCBIfam" id="TIGR02532">
    <property type="entry name" value="IV_pilin_GFxxxE"/>
    <property type="match status" value="1"/>
</dbReference>
<organism evidence="3 4">
    <name type="scientific">candidate division WWE3 bacterium CG22_combo_CG10-13_8_21_14_all_39_12</name>
    <dbReference type="NCBI Taxonomy" id="1975094"/>
    <lineage>
        <taxon>Bacteria</taxon>
        <taxon>Katanobacteria</taxon>
    </lineage>
</organism>
<evidence type="ECO:0000313" key="4">
    <source>
        <dbReference type="Proteomes" id="UP000228495"/>
    </source>
</evidence>
<protein>
    <recommendedName>
        <fullName evidence="5">Prepilin-type N-terminal cleavage/methylation domain-containing protein</fullName>
    </recommendedName>
</protein>
<comment type="caution">
    <text evidence="3">The sequence shown here is derived from an EMBL/GenBank/DDBJ whole genome shotgun (WGS) entry which is preliminary data.</text>
</comment>
<accession>A0A2H0BHJ6</accession>
<keyword evidence="2" id="KW-0812">Transmembrane</keyword>
<evidence type="ECO:0008006" key="5">
    <source>
        <dbReference type="Google" id="ProtNLM"/>
    </source>
</evidence>
<dbReference type="EMBL" id="PCSU01000047">
    <property type="protein sequence ID" value="PIP56488.1"/>
    <property type="molecule type" value="Genomic_DNA"/>
</dbReference>
<feature type="transmembrane region" description="Helical" evidence="2">
    <location>
        <begin position="7"/>
        <end position="28"/>
    </location>
</feature>
<evidence type="ECO:0000256" key="2">
    <source>
        <dbReference type="SAM" id="Phobius"/>
    </source>
</evidence>
<dbReference type="InterPro" id="IPR012902">
    <property type="entry name" value="N_methyl_site"/>
</dbReference>
<feature type="compositionally biased region" description="Pro residues" evidence="1">
    <location>
        <begin position="91"/>
        <end position="110"/>
    </location>
</feature>